<dbReference type="Proteomes" id="UP000292781">
    <property type="component" value="Unassembled WGS sequence"/>
</dbReference>
<proteinExistence type="predicted"/>
<name>A0A4Q9VWW6_9HYPH</name>
<evidence type="ECO:0000256" key="1">
    <source>
        <dbReference type="SAM" id="SignalP"/>
    </source>
</evidence>
<evidence type="ECO:0000313" key="2">
    <source>
        <dbReference type="EMBL" id="TBW40374.1"/>
    </source>
</evidence>
<protein>
    <submittedName>
        <fullName evidence="2">Bacteriocin</fullName>
    </submittedName>
</protein>
<accession>A0A4Q9VWW6</accession>
<dbReference type="EMBL" id="SJFN01000004">
    <property type="protein sequence ID" value="TBW40374.1"/>
    <property type="molecule type" value="Genomic_DNA"/>
</dbReference>
<comment type="caution">
    <text evidence="2">The sequence shown here is derived from an EMBL/GenBank/DDBJ whole genome shotgun (WGS) entry which is preliminary data.</text>
</comment>
<dbReference type="RefSeq" id="WP_131306482.1">
    <property type="nucleotide sequence ID" value="NZ_SJFN01000004.1"/>
</dbReference>
<feature type="signal peptide" evidence="1">
    <location>
        <begin position="1"/>
        <end position="20"/>
    </location>
</feature>
<keyword evidence="3" id="KW-1185">Reference proteome</keyword>
<reference evidence="2 3" key="1">
    <citation type="submission" date="2019-02" db="EMBL/GenBank/DDBJ databases">
        <title>Siculibacillus lacustris gen. nov., sp. nov., a new rosette-forming bacterium isolated from a freshwater crater lake (Lake St. Ana, Romania).</title>
        <authorList>
            <person name="Felfoldi T."/>
            <person name="Marton Z."/>
            <person name="Szabo A."/>
            <person name="Mentes A."/>
            <person name="Boka K."/>
            <person name="Marialigeti K."/>
            <person name="Mathe I."/>
            <person name="Koncz M."/>
            <person name="Schumann P."/>
            <person name="Toth E."/>
        </authorList>
    </citation>
    <scope>NUCLEOTIDE SEQUENCE [LARGE SCALE GENOMIC DNA]</scope>
    <source>
        <strain evidence="2 3">SA-279</strain>
    </source>
</reference>
<dbReference type="AlphaFoldDB" id="A0A4Q9VWW6"/>
<keyword evidence="1" id="KW-0732">Signal</keyword>
<dbReference type="PROSITE" id="PS51257">
    <property type="entry name" value="PROKAR_LIPOPROTEIN"/>
    <property type="match status" value="1"/>
</dbReference>
<feature type="chain" id="PRO_5020769698" evidence="1">
    <location>
        <begin position="21"/>
        <end position="91"/>
    </location>
</feature>
<gene>
    <name evidence="2" type="ORF">EYW49_04100</name>
</gene>
<organism evidence="2 3">
    <name type="scientific">Siculibacillus lacustris</name>
    <dbReference type="NCBI Taxonomy" id="1549641"/>
    <lineage>
        <taxon>Bacteria</taxon>
        <taxon>Pseudomonadati</taxon>
        <taxon>Pseudomonadota</taxon>
        <taxon>Alphaproteobacteria</taxon>
        <taxon>Hyphomicrobiales</taxon>
        <taxon>Ancalomicrobiaceae</taxon>
        <taxon>Siculibacillus</taxon>
    </lineage>
</organism>
<sequence length="91" mass="8912">MKTTIALIAVALTLGACANARDTRMAEGAGIGGVGGAIIGGVASNSVGGALVGGVAGAAVGAVVADATRPRHAARSCYWDAGLDRRVCRYR</sequence>
<evidence type="ECO:0000313" key="3">
    <source>
        <dbReference type="Proteomes" id="UP000292781"/>
    </source>
</evidence>